<evidence type="ECO:0000313" key="2">
    <source>
        <dbReference type="EMBL" id="SDW64427.1"/>
    </source>
</evidence>
<comment type="caution">
    <text evidence="2">The sequence shown here is derived from an EMBL/GenBank/DDBJ whole genome shotgun (WGS) entry which is preliminary data.</text>
</comment>
<keyword evidence="1" id="KW-1133">Transmembrane helix</keyword>
<gene>
    <name evidence="2" type="ORF">SAMN05444410_104196</name>
</gene>
<keyword evidence="1" id="KW-0472">Membrane</keyword>
<dbReference type="RefSeq" id="WP_026772797.1">
    <property type="nucleotide sequence ID" value="NZ_FNNO01000004.1"/>
</dbReference>
<evidence type="ECO:0000313" key="3">
    <source>
        <dbReference type="Proteomes" id="UP000198711"/>
    </source>
</evidence>
<keyword evidence="3" id="KW-1185">Reference proteome</keyword>
<proteinExistence type="predicted"/>
<sequence>MKEVMKRASAPTPSFFIKLRNIGVALAGISAAILTAPVTMPAALVTMAGYAAVAGSVIGAVSQLVKKEE</sequence>
<dbReference type="EMBL" id="FNNO01000004">
    <property type="protein sequence ID" value="SDW64427.1"/>
    <property type="molecule type" value="Genomic_DNA"/>
</dbReference>
<feature type="transmembrane region" description="Helical" evidence="1">
    <location>
        <begin position="44"/>
        <end position="65"/>
    </location>
</feature>
<name>A0A8X8IB93_9BACT</name>
<accession>A0A8X8IB93</accession>
<evidence type="ECO:0000256" key="1">
    <source>
        <dbReference type="SAM" id="Phobius"/>
    </source>
</evidence>
<reference evidence="2 3" key="1">
    <citation type="submission" date="2016-10" db="EMBL/GenBank/DDBJ databases">
        <authorList>
            <person name="Varghese N."/>
            <person name="Submissions S."/>
        </authorList>
    </citation>
    <scope>NUCLEOTIDE SEQUENCE [LARGE SCALE GENOMIC DNA]</scope>
    <source>
        <strain evidence="2 3">DSM 25353</strain>
    </source>
</reference>
<organism evidence="2 3">
    <name type="scientific">Hydrobacter penzbergensis</name>
    <dbReference type="NCBI Taxonomy" id="1235997"/>
    <lineage>
        <taxon>Bacteria</taxon>
        <taxon>Pseudomonadati</taxon>
        <taxon>Bacteroidota</taxon>
        <taxon>Chitinophagia</taxon>
        <taxon>Chitinophagales</taxon>
        <taxon>Chitinophagaceae</taxon>
        <taxon>Hydrobacter</taxon>
    </lineage>
</organism>
<protein>
    <submittedName>
        <fullName evidence="2">Uncharacterized protein</fullName>
    </submittedName>
</protein>
<dbReference type="AlphaFoldDB" id="A0A8X8IB93"/>
<keyword evidence="1" id="KW-0812">Transmembrane</keyword>
<dbReference type="Proteomes" id="UP000198711">
    <property type="component" value="Unassembled WGS sequence"/>
</dbReference>
<feature type="transmembrane region" description="Helical" evidence="1">
    <location>
        <begin position="21"/>
        <end position="38"/>
    </location>
</feature>